<dbReference type="SUPFAM" id="SSF55729">
    <property type="entry name" value="Acyl-CoA N-acyltransferases (Nat)"/>
    <property type="match status" value="1"/>
</dbReference>
<dbReference type="InterPro" id="IPR016181">
    <property type="entry name" value="Acyl_CoA_acyltransferase"/>
</dbReference>
<evidence type="ECO:0000313" key="3">
    <source>
        <dbReference type="EMBL" id="TFJ95895.1"/>
    </source>
</evidence>
<keyword evidence="1" id="KW-0012">Acyltransferase</keyword>
<dbReference type="GO" id="GO:0047961">
    <property type="term" value="F:glycine N-acyltransferase activity"/>
    <property type="evidence" value="ECO:0007669"/>
    <property type="project" value="InterPro"/>
</dbReference>
<accession>A0A4D9DEA4</accession>
<reference evidence="3 4" key="1">
    <citation type="submission" date="2019-04" db="EMBL/GenBank/DDBJ databases">
        <title>Draft genome of the big-headed turtle Platysternon megacephalum.</title>
        <authorList>
            <person name="Gong S."/>
        </authorList>
    </citation>
    <scope>NUCLEOTIDE SEQUENCE [LARGE SCALE GENOMIC DNA]</scope>
    <source>
        <strain evidence="3">DO16091913</strain>
        <tissue evidence="3">Muscle</tissue>
    </source>
</reference>
<gene>
    <name evidence="3" type="ORF">DR999_PMT22378</name>
</gene>
<dbReference type="Proteomes" id="UP000297703">
    <property type="component" value="Unassembled WGS sequence"/>
</dbReference>
<dbReference type="PANTHER" id="PTHR15298">
    <property type="entry name" value="L-COA N-ACYLTRANSFERASE-RELATED"/>
    <property type="match status" value="1"/>
</dbReference>
<keyword evidence="4" id="KW-1185">Reference proteome</keyword>
<dbReference type="Pfam" id="PF06021">
    <property type="entry name" value="Gly_acyl_tr_N"/>
    <property type="match status" value="1"/>
</dbReference>
<reference evidence="3 4" key="2">
    <citation type="submission" date="2019-04" db="EMBL/GenBank/DDBJ databases">
        <title>The genome sequence of big-headed turtle.</title>
        <authorList>
            <person name="Gong S."/>
        </authorList>
    </citation>
    <scope>NUCLEOTIDE SEQUENCE [LARGE SCALE GENOMIC DNA]</scope>
    <source>
        <strain evidence="3">DO16091913</strain>
        <tissue evidence="3">Muscle</tissue>
    </source>
</reference>
<organism evidence="3 4">
    <name type="scientific">Platysternon megacephalum</name>
    <name type="common">big-headed turtle</name>
    <dbReference type="NCBI Taxonomy" id="55544"/>
    <lineage>
        <taxon>Eukaryota</taxon>
        <taxon>Metazoa</taxon>
        <taxon>Chordata</taxon>
        <taxon>Craniata</taxon>
        <taxon>Vertebrata</taxon>
        <taxon>Euteleostomi</taxon>
        <taxon>Archelosauria</taxon>
        <taxon>Testudinata</taxon>
        <taxon>Testudines</taxon>
        <taxon>Cryptodira</taxon>
        <taxon>Durocryptodira</taxon>
        <taxon>Testudinoidea</taxon>
        <taxon>Platysternidae</taxon>
        <taxon>Platysternon</taxon>
    </lineage>
</organism>
<dbReference type="STRING" id="55544.A0A4D9DEA4"/>
<dbReference type="OrthoDB" id="61870at2759"/>
<evidence type="ECO:0000313" key="4">
    <source>
        <dbReference type="Proteomes" id="UP000297703"/>
    </source>
</evidence>
<proteinExistence type="inferred from homology"/>
<dbReference type="AlphaFoldDB" id="A0A4D9DEA4"/>
<dbReference type="EMBL" id="QXTE01001023">
    <property type="protein sequence ID" value="TFJ95895.1"/>
    <property type="molecule type" value="Genomic_DNA"/>
</dbReference>
<sequence length="101" mass="11360">MRAQAGPVPANLSIGKLCVARDPSDYFTNLYTAFYRDEGACRALLGNSHAVDWGQAFQIQGLQDGVYETIRDIARARGLEMEMYPYQPLLHPDPPAIPQYW</sequence>
<feature type="domain" description="Glycine N-acyltransferase N-terminal" evidence="2">
    <location>
        <begin position="21"/>
        <end position="94"/>
    </location>
</feature>
<evidence type="ECO:0000259" key="2">
    <source>
        <dbReference type="Pfam" id="PF06021"/>
    </source>
</evidence>
<comment type="caution">
    <text evidence="3">The sequence shown here is derived from an EMBL/GenBank/DDBJ whole genome shotgun (WGS) entry which is preliminary data.</text>
</comment>
<comment type="similarity">
    <text evidence="1">Belongs to the glycine N-acyltransferase family.</text>
</comment>
<dbReference type="InterPro" id="IPR010313">
    <property type="entry name" value="Glycine_N-acyltransferase"/>
</dbReference>
<dbReference type="PANTHER" id="PTHR15298:SF1">
    <property type="entry name" value="GLYCINE N-ACYLTRANSFERASE-LIKE PROTEIN"/>
    <property type="match status" value="1"/>
</dbReference>
<dbReference type="InterPro" id="IPR015938">
    <property type="entry name" value="Glycine_N-acyltransferase_N"/>
</dbReference>
<protein>
    <recommendedName>
        <fullName evidence="1">Glycine N-acyltransferase-like protein</fullName>
        <ecNumber evidence="1">2.3.1.-</ecNumber>
    </recommendedName>
</protein>
<evidence type="ECO:0000256" key="1">
    <source>
        <dbReference type="RuleBase" id="RU368002"/>
    </source>
</evidence>
<dbReference type="EC" id="2.3.1.-" evidence="1"/>
<keyword evidence="1" id="KW-0808">Transferase</keyword>
<name>A0A4D9DEA4_9SAUR</name>
<dbReference type="GO" id="GO:0005739">
    <property type="term" value="C:mitochondrion"/>
    <property type="evidence" value="ECO:0007669"/>
    <property type="project" value="InterPro"/>
</dbReference>